<gene>
    <name evidence="1" type="ORF">NM688_g1882</name>
</gene>
<comment type="caution">
    <text evidence="1">The sequence shown here is derived from an EMBL/GenBank/DDBJ whole genome shotgun (WGS) entry which is preliminary data.</text>
</comment>
<reference evidence="1" key="1">
    <citation type="submission" date="2022-07" db="EMBL/GenBank/DDBJ databases">
        <title>Genome Sequence of Phlebia brevispora.</title>
        <authorList>
            <person name="Buettner E."/>
        </authorList>
    </citation>
    <scope>NUCLEOTIDE SEQUENCE</scope>
    <source>
        <strain evidence="1">MPL23</strain>
    </source>
</reference>
<protein>
    <submittedName>
        <fullName evidence="1">Uncharacterized protein</fullName>
    </submittedName>
</protein>
<name>A0ACC1TA66_9APHY</name>
<keyword evidence="2" id="KW-1185">Reference proteome</keyword>
<dbReference type="Proteomes" id="UP001148662">
    <property type="component" value="Unassembled WGS sequence"/>
</dbReference>
<organism evidence="1 2">
    <name type="scientific">Phlebia brevispora</name>
    <dbReference type="NCBI Taxonomy" id="194682"/>
    <lineage>
        <taxon>Eukaryota</taxon>
        <taxon>Fungi</taxon>
        <taxon>Dikarya</taxon>
        <taxon>Basidiomycota</taxon>
        <taxon>Agaricomycotina</taxon>
        <taxon>Agaricomycetes</taxon>
        <taxon>Polyporales</taxon>
        <taxon>Meruliaceae</taxon>
        <taxon>Phlebia</taxon>
    </lineage>
</organism>
<sequence>MPAILSRPPIHDRRRDKALLIGLEYANSPNDQVPRLYGVYDEVRKFEKYLIDVQLYTPENVIVITDEDRMVPAGPKCMYIRRAIVWLLLDAKPGQRRIFYFAGHGYQLEARAGSNELDGRDEAILIDPRYGEPVAEDGSVLNPWTLSPDHSDQKKLQGILVDNTLKQLLVDALPRGVHLYTFWDTCHSGTILGSHLLSPTDDWAIAEFICWQIYHITGVAGDHNFVQIPFSPRQALASANNRSCTPRQTQFLFDVPRCSSPLPMDENMPVSDDRLVVSYSTLLLIDSLLMRSNSITQVSISSSEDYQLTFNAGNGSMIECLMQVLSTLNTRQYTPKTFMLDLEKEMRARREAAFCADFQKMHSRCPNPDEIDKARHVQLPMVRTKHAIEYYYLTPYVGAKRLDSALLIIAVAGPTSSAVEARPPTQTQRSSARAGRGRDTGWNFGRRDIVVGMKGAIGRGAQVQVAFQVLDAACDTIQADVIRWRGVFRVGAVYTHERTPP</sequence>
<dbReference type="EMBL" id="JANHOG010000219">
    <property type="protein sequence ID" value="KAJ3556698.1"/>
    <property type="molecule type" value="Genomic_DNA"/>
</dbReference>
<proteinExistence type="predicted"/>
<accession>A0ACC1TA66</accession>
<evidence type="ECO:0000313" key="1">
    <source>
        <dbReference type="EMBL" id="KAJ3556698.1"/>
    </source>
</evidence>
<evidence type="ECO:0000313" key="2">
    <source>
        <dbReference type="Proteomes" id="UP001148662"/>
    </source>
</evidence>